<dbReference type="InterPro" id="IPR029062">
    <property type="entry name" value="Class_I_gatase-like"/>
</dbReference>
<dbReference type="SUPFAM" id="SSF52317">
    <property type="entry name" value="Class I glutamine amidotransferase-like"/>
    <property type="match status" value="1"/>
</dbReference>
<dbReference type="NCBIfam" id="NF005458">
    <property type="entry name" value="PRK07053.1"/>
    <property type="match status" value="1"/>
</dbReference>
<comment type="caution">
    <text evidence="2">The sequence shown here is derived from an EMBL/GenBank/DDBJ whole genome shotgun (WGS) entry which is preliminary data.</text>
</comment>
<dbReference type="EMBL" id="BEWI01000032">
    <property type="protein sequence ID" value="GAY23251.1"/>
    <property type="molecule type" value="Genomic_DNA"/>
</dbReference>
<sequence length="251" mass="27396">MFSLATSMMEMKKALIVRHVPREGAAGYLQPIEAAGYAIERIDVASPDFADVDLCTPDLLIMMGGPMGVYEQDLHPWIPLQIEKLSARLEQDLPTLGVCLGSQMIAAALGAPVYPGGRMELGFAPVMLNEAGAESPLRHLDGVPVLHWHSDTFDMPTGVELLASTENYAHQAFRRGPNLLALQFHAEMGEDPRFEDWLTHFWADLDIAKQCGTALRQDHADHGPAAVAAGRAMIGEWLSGIGNQDRSAFRP</sequence>
<dbReference type="CDD" id="cd01741">
    <property type="entry name" value="GATase1_1"/>
    <property type="match status" value="1"/>
</dbReference>
<dbReference type="InterPro" id="IPR017926">
    <property type="entry name" value="GATASE"/>
</dbReference>
<dbReference type="Pfam" id="PF00117">
    <property type="entry name" value="GATase"/>
    <property type="match status" value="1"/>
</dbReference>
<name>A0A292ZK29_SPHSA</name>
<dbReference type="PROSITE" id="PS51273">
    <property type="entry name" value="GATASE_TYPE_1"/>
    <property type="match status" value="1"/>
</dbReference>
<evidence type="ECO:0000313" key="3">
    <source>
        <dbReference type="Proteomes" id="UP000221538"/>
    </source>
</evidence>
<keyword evidence="2" id="KW-0315">Glutamine amidotransferase</keyword>
<evidence type="ECO:0000259" key="1">
    <source>
        <dbReference type="Pfam" id="PF00117"/>
    </source>
</evidence>
<accession>A0A292ZK29</accession>
<reference evidence="2 3" key="1">
    <citation type="journal article" date="2013" name="Biodegradation">
        <title>Occurrence of 4-tert-butylphenol (4-t-BP) biodegradation in an aquatic sample caused by the presence of Spirodela polyrrhiza and isolation of a 4-t-BP-utilizing bacterium.</title>
        <authorList>
            <person name="Ogata Y."/>
            <person name="Toyama T."/>
            <person name="Yu N."/>
            <person name="Wang X."/>
            <person name="Sei K."/>
            <person name="Ike M."/>
        </authorList>
    </citation>
    <scope>NUCLEOTIDE SEQUENCE [LARGE SCALE GENOMIC DNA]</scope>
    <source>
        <strain evidence="2 3">OMI</strain>
    </source>
</reference>
<dbReference type="EC" id="6.3.5.2" evidence="2"/>
<dbReference type="AlphaFoldDB" id="A0A292ZK29"/>
<feature type="domain" description="Glutamine amidotransferase" evidence="1">
    <location>
        <begin position="38"/>
        <end position="201"/>
    </location>
</feature>
<proteinExistence type="predicted"/>
<dbReference type="PANTHER" id="PTHR42695:SF5">
    <property type="entry name" value="GLUTAMINE AMIDOTRANSFERASE YLR126C-RELATED"/>
    <property type="match status" value="1"/>
</dbReference>
<keyword evidence="2" id="KW-0436">Ligase</keyword>
<dbReference type="GO" id="GO:0005829">
    <property type="term" value="C:cytosol"/>
    <property type="evidence" value="ECO:0007669"/>
    <property type="project" value="TreeGrafter"/>
</dbReference>
<dbReference type="Proteomes" id="UP000221538">
    <property type="component" value="Unassembled WGS sequence"/>
</dbReference>
<reference evidence="2 3" key="2">
    <citation type="journal article" date="2013" name="Environ. Sci. Technol.">
        <title>The 4-tert-butylphenol-utilizing bacterium Sphingobium fuliginis OMI can degrade bisphenols via phenolic ring hydroxylation and meta-cleavage pathway.</title>
        <authorList>
            <person name="Ogata Y."/>
            <person name="Goda S."/>
            <person name="Toyama T."/>
            <person name="Sei K."/>
            <person name="Ike M."/>
        </authorList>
    </citation>
    <scope>NUCLEOTIDE SEQUENCE [LARGE SCALE GENOMIC DNA]</scope>
    <source>
        <strain evidence="2 3">OMI</strain>
    </source>
</reference>
<dbReference type="GO" id="GO:0003922">
    <property type="term" value="F:GMP synthase (glutamine-hydrolyzing) activity"/>
    <property type="evidence" value="ECO:0007669"/>
    <property type="project" value="UniProtKB-EC"/>
</dbReference>
<protein>
    <submittedName>
        <fullName evidence="2">Glutamine amidotransferase class-I</fullName>
        <ecNumber evidence="2">6.3.5.2</ecNumber>
    </submittedName>
</protein>
<evidence type="ECO:0000313" key="2">
    <source>
        <dbReference type="EMBL" id="GAY23251.1"/>
    </source>
</evidence>
<dbReference type="PANTHER" id="PTHR42695">
    <property type="entry name" value="GLUTAMINE AMIDOTRANSFERASE YLR126C-RELATED"/>
    <property type="match status" value="1"/>
</dbReference>
<dbReference type="Gene3D" id="3.40.50.880">
    <property type="match status" value="1"/>
</dbReference>
<organism evidence="2 3">
    <name type="scientific">Sphingobium fuliginis (strain ATCC 27551)</name>
    <dbReference type="NCBI Taxonomy" id="336203"/>
    <lineage>
        <taxon>Bacteria</taxon>
        <taxon>Pseudomonadati</taxon>
        <taxon>Pseudomonadota</taxon>
        <taxon>Alphaproteobacteria</taxon>
        <taxon>Sphingomonadales</taxon>
        <taxon>Sphingomonadaceae</taxon>
        <taxon>Sphingobium</taxon>
    </lineage>
</organism>
<dbReference type="GO" id="GO:0016740">
    <property type="term" value="F:transferase activity"/>
    <property type="evidence" value="ECO:0007669"/>
    <property type="project" value="UniProtKB-KW"/>
</dbReference>
<gene>
    <name evidence="2" type="ORF">SFOMI_3818</name>
</gene>
<keyword evidence="2" id="KW-0808">Transferase</keyword>
<dbReference type="InterPro" id="IPR044992">
    <property type="entry name" value="ChyE-like"/>
</dbReference>